<keyword evidence="5" id="KW-0862">Zinc</keyword>
<evidence type="ECO:0000256" key="6">
    <source>
        <dbReference type="PROSITE-ProRule" id="PRU00175"/>
    </source>
</evidence>
<feature type="region of interest" description="Disordered" evidence="7">
    <location>
        <begin position="212"/>
        <end position="231"/>
    </location>
</feature>
<feature type="compositionally biased region" description="Basic and acidic residues" evidence="7">
    <location>
        <begin position="490"/>
        <end position="502"/>
    </location>
</feature>
<dbReference type="GO" id="GO:0008270">
    <property type="term" value="F:zinc ion binding"/>
    <property type="evidence" value="ECO:0007669"/>
    <property type="project" value="UniProtKB-KW"/>
</dbReference>
<feature type="compositionally biased region" description="Low complexity" evidence="7">
    <location>
        <begin position="121"/>
        <end position="131"/>
    </location>
</feature>
<evidence type="ECO:0000259" key="8">
    <source>
        <dbReference type="PROSITE" id="PS50006"/>
    </source>
</evidence>
<accession>A0A6G1GJ20</accession>
<dbReference type="PANTHER" id="PTHR15067">
    <property type="entry name" value="E3 UBIQUITIN-PROTEIN LIGASE RNF8"/>
    <property type="match status" value="1"/>
</dbReference>
<evidence type="ECO:0000256" key="3">
    <source>
        <dbReference type="ARBA" id="ARBA00022771"/>
    </source>
</evidence>
<sequence length="646" mass="69138">MMFVGGFSGVRPGVLAALHVERRGFSRFLSTPSAPSGLRSTPSTLTTAMLTSPTTAPPTLSTNTSSASPSSPSRPVTRLRGLSYLRNLHVHSSSSRPPLERSRSQPPVDSPPFPSPDHRSTTSTSHSRGPSLTTTATVIPTPGRANFTPPPPPPLPSSQQPHQTHAHQHQQTPTEYPPPPTMTRNRAETAAPVLSLSDQNANATHMLPSIRFTPHADPRSARPSLTFPSISRTLPDTTSIIRVGRYSERDSAPETNPIQPSAAPVGFKSKVVSRRHCEFSYKNGQWHVKDVKSSSGTFLNHIRLSQPGIESADYPVKDGDVIQLGIDFRGGEEMIFRCVKIRIECNRGWQKGLNNFKYVHQLSSDGCVLDGSLNWDHSKSTHKQLRKLARGPKKDGDAASTHSSECSICLMSIAPCQTLFVAPCSHVWHYKCIRPILHGATYPNFLCPNCRAVADLEADVDEPNDEWEEDLEVAVEQSREAISETPTAKKAKEPRKSSDGRSVRSQKTSRDASIASRRADRSGAAAASSAVDSNGGGAMVGATPSIDIVGGSTVVNGTTNGNTLDNASESDSLHEHDANGTTSAAAGDVVTSMASAMEAFHLNDGNGNASGREVDVSGVLVPEIGGVECPMTPRNDAGPFVLDGRD</sequence>
<keyword evidence="4" id="KW-0833">Ubl conjugation pathway</keyword>
<keyword evidence="3 6" id="KW-0863">Zinc-finger</keyword>
<dbReference type="OrthoDB" id="687730at2759"/>
<evidence type="ECO:0000256" key="7">
    <source>
        <dbReference type="SAM" id="MobiDB-lite"/>
    </source>
</evidence>
<keyword evidence="11" id="KW-1185">Reference proteome</keyword>
<dbReference type="Gene3D" id="2.60.200.20">
    <property type="match status" value="1"/>
</dbReference>
<evidence type="ECO:0008006" key="12">
    <source>
        <dbReference type="Google" id="ProtNLM"/>
    </source>
</evidence>
<dbReference type="InterPro" id="IPR001841">
    <property type="entry name" value="Znf_RING"/>
</dbReference>
<dbReference type="GO" id="GO:0006511">
    <property type="term" value="P:ubiquitin-dependent protein catabolic process"/>
    <property type="evidence" value="ECO:0007669"/>
    <property type="project" value="TreeGrafter"/>
</dbReference>
<dbReference type="AlphaFoldDB" id="A0A6G1GJ20"/>
<dbReference type="GO" id="GO:0032153">
    <property type="term" value="C:cell division site"/>
    <property type="evidence" value="ECO:0007669"/>
    <property type="project" value="TreeGrafter"/>
</dbReference>
<dbReference type="GO" id="GO:0000151">
    <property type="term" value="C:ubiquitin ligase complex"/>
    <property type="evidence" value="ECO:0007669"/>
    <property type="project" value="TreeGrafter"/>
</dbReference>
<keyword evidence="1" id="KW-0808">Transferase</keyword>
<feature type="compositionally biased region" description="Low complexity" evidence="7">
    <location>
        <begin position="40"/>
        <end position="73"/>
    </location>
</feature>
<keyword evidence="2" id="KW-0479">Metal-binding</keyword>
<feature type="compositionally biased region" description="Acidic residues" evidence="7">
    <location>
        <begin position="461"/>
        <end position="473"/>
    </location>
</feature>
<feature type="region of interest" description="Disordered" evidence="7">
    <location>
        <begin position="90"/>
        <end position="185"/>
    </location>
</feature>
<feature type="compositionally biased region" description="Low complexity" evidence="7">
    <location>
        <begin position="511"/>
        <end position="533"/>
    </location>
</feature>
<feature type="domain" description="RING-type" evidence="9">
    <location>
        <begin position="406"/>
        <end position="451"/>
    </location>
</feature>
<feature type="region of interest" description="Disordered" evidence="7">
    <location>
        <begin position="559"/>
        <end position="580"/>
    </location>
</feature>
<feature type="region of interest" description="Disordered" evidence="7">
    <location>
        <begin position="461"/>
        <end position="538"/>
    </location>
</feature>
<dbReference type="FunFam" id="2.60.200.20:FF:000030">
    <property type="entry name" value="FHA domain-containing protein"/>
    <property type="match status" value="1"/>
</dbReference>
<dbReference type="Pfam" id="PF17123">
    <property type="entry name" value="zf-RING_11"/>
    <property type="match status" value="1"/>
</dbReference>
<protein>
    <recommendedName>
        <fullName evidence="12">SMAD/FHA domain-containing protein</fullName>
    </recommendedName>
</protein>
<dbReference type="SMART" id="SM00240">
    <property type="entry name" value="FHA"/>
    <property type="match status" value="1"/>
</dbReference>
<evidence type="ECO:0000256" key="2">
    <source>
        <dbReference type="ARBA" id="ARBA00022723"/>
    </source>
</evidence>
<dbReference type="EMBL" id="ML977225">
    <property type="protein sequence ID" value="KAF1980718.1"/>
    <property type="molecule type" value="Genomic_DNA"/>
</dbReference>
<dbReference type="PROSITE" id="PS50089">
    <property type="entry name" value="ZF_RING_2"/>
    <property type="match status" value="1"/>
</dbReference>
<evidence type="ECO:0000256" key="4">
    <source>
        <dbReference type="ARBA" id="ARBA00022786"/>
    </source>
</evidence>
<dbReference type="Proteomes" id="UP000800041">
    <property type="component" value="Unassembled WGS sequence"/>
</dbReference>
<reference evidence="10" key="1">
    <citation type="journal article" date="2020" name="Stud. Mycol.">
        <title>101 Dothideomycetes genomes: a test case for predicting lifestyles and emergence of pathogens.</title>
        <authorList>
            <person name="Haridas S."/>
            <person name="Albert R."/>
            <person name="Binder M."/>
            <person name="Bloem J."/>
            <person name="Labutti K."/>
            <person name="Salamov A."/>
            <person name="Andreopoulos B."/>
            <person name="Baker S."/>
            <person name="Barry K."/>
            <person name="Bills G."/>
            <person name="Bluhm B."/>
            <person name="Cannon C."/>
            <person name="Castanera R."/>
            <person name="Culley D."/>
            <person name="Daum C."/>
            <person name="Ezra D."/>
            <person name="Gonzalez J."/>
            <person name="Henrissat B."/>
            <person name="Kuo A."/>
            <person name="Liang C."/>
            <person name="Lipzen A."/>
            <person name="Lutzoni F."/>
            <person name="Magnuson J."/>
            <person name="Mondo S."/>
            <person name="Nolan M."/>
            <person name="Ohm R."/>
            <person name="Pangilinan J."/>
            <person name="Park H.-J."/>
            <person name="Ramirez L."/>
            <person name="Alfaro M."/>
            <person name="Sun H."/>
            <person name="Tritt A."/>
            <person name="Yoshinaga Y."/>
            <person name="Zwiers L.-H."/>
            <person name="Turgeon B."/>
            <person name="Goodwin S."/>
            <person name="Spatafora J."/>
            <person name="Crous P."/>
            <person name="Grigoriev I."/>
        </authorList>
    </citation>
    <scope>NUCLEOTIDE SEQUENCE</scope>
    <source>
        <strain evidence="10">CBS 113979</strain>
    </source>
</reference>
<dbReference type="Pfam" id="PF00498">
    <property type="entry name" value="FHA"/>
    <property type="match status" value="1"/>
</dbReference>
<evidence type="ECO:0000313" key="10">
    <source>
        <dbReference type="EMBL" id="KAF1980718.1"/>
    </source>
</evidence>
<evidence type="ECO:0000256" key="5">
    <source>
        <dbReference type="ARBA" id="ARBA00022833"/>
    </source>
</evidence>
<evidence type="ECO:0000313" key="11">
    <source>
        <dbReference type="Proteomes" id="UP000800041"/>
    </source>
</evidence>
<feature type="compositionally biased region" description="Low complexity" evidence="7">
    <location>
        <begin position="157"/>
        <end position="174"/>
    </location>
</feature>
<dbReference type="InterPro" id="IPR000253">
    <property type="entry name" value="FHA_dom"/>
</dbReference>
<dbReference type="InterPro" id="IPR013083">
    <property type="entry name" value="Znf_RING/FYVE/PHD"/>
</dbReference>
<dbReference type="GO" id="GO:0016567">
    <property type="term" value="P:protein ubiquitination"/>
    <property type="evidence" value="ECO:0007669"/>
    <property type="project" value="TreeGrafter"/>
</dbReference>
<dbReference type="InterPro" id="IPR008984">
    <property type="entry name" value="SMAD_FHA_dom_sf"/>
</dbReference>
<evidence type="ECO:0000256" key="1">
    <source>
        <dbReference type="ARBA" id="ARBA00022679"/>
    </source>
</evidence>
<gene>
    <name evidence="10" type="ORF">K402DRAFT_408978</name>
</gene>
<feature type="region of interest" description="Disordered" evidence="7">
    <location>
        <begin position="28"/>
        <end position="77"/>
    </location>
</feature>
<evidence type="ECO:0000259" key="9">
    <source>
        <dbReference type="PROSITE" id="PS50089"/>
    </source>
</evidence>
<dbReference type="SMART" id="SM00184">
    <property type="entry name" value="RING"/>
    <property type="match status" value="1"/>
</dbReference>
<dbReference type="SUPFAM" id="SSF57850">
    <property type="entry name" value="RING/U-box"/>
    <property type="match status" value="1"/>
</dbReference>
<dbReference type="PROSITE" id="PS50006">
    <property type="entry name" value="FHA_DOMAIN"/>
    <property type="match status" value="1"/>
</dbReference>
<proteinExistence type="predicted"/>
<dbReference type="GO" id="GO:0061630">
    <property type="term" value="F:ubiquitin protein ligase activity"/>
    <property type="evidence" value="ECO:0007669"/>
    <property type="project" value="TreeGrafter"/>
</dbReference>
<dbReference type="PANTHER" id="PTHR15067:SF7">
    <property type="entry name" value="E3 UBIQUITIN-PROTEIN LIGASE DMA1-RELATED"/>
    <property type="match status" value="1"/>
</dbReference>
<organism evidence="10 11">
    <name type="scientific">Aulographum hederae CBS 113979</name>
    <dbReference type="NCBI Taxonomy" id="1176131"/>
    <lineage>
        <taxon>Eukaryota</taxon>
        <taxon>Fungi</taxon>
        <taxon>Dikarya</taxon>
        <taxon>Ascomycota</taxon>
        <taxon>Pezizomycotina</taxon>
        <taxon>Dothideomycetes</taxon>
        <taxon>Pleosporomycetidae</taxon>
        <taxon>Aulographales</taxon>
        <taxon>Aulographaceae</taxon>
    </lineage>
</organism>
<dbReference type="SUPFAM" id="SSF49879">
    <property type="entry name" value="SMAD/FHA domain"/>
    <property type="match status" value="1"/>
</dbReference>
<dbReference type="GO" id="GO:0005829">
    <property type="term" value="C:cytosol"/>
    <property type="evidence" value="ECO:0007669"/>
    <property type="project" value="TreeGrafter"/>
</dbReference>
<name>A0A6G1GJ20_9PEZI</name>
<feature type="domain" description="FHA" evidence="8">
    <location>
        <begin position="241"/>
        <end position="304"/>
    </location>
</feature>
<dbReference type="Gene3D" id="3.30.40.10">
    <property type="entry name" value="Zinc/RING finger domain, C3HC4 (zinc finger)"/>
    <property type="match status" value="1"/>
</dbReference>